<feature type="active site" description="Proton acceptor; via carboxylate" evidence="4">
    <location>
        <position position="404"/>
    </location>
</feature>
<comment type="similarity">
    <text evidence="1 4">Belongs to the acetyltransferase Eis family.</text>
</comment>
<dbReference type="Proteomes" id="UP000323946">
    <property type="component" value="Unassembled WGS sequence"/>
</dbReference>
<dbReference type="RefSeq" id="WP_150069672.1">
    <property type="nucleotide sequence ID" value="NZ_JBEPDJ010000007.1"/>
</dbReference>
<dbReference type="SMR" id="A0A5M7BGY5"/>
<dbReference type="CDD" id="cd04301">
    <property type="entry name" value="NAT_SF"/>
    <property type="match status" value="1"/>
</dbReference>
<keyword evidence="7" id="KW-1185">Reference proteome</keyword>
<evidence type="ECO:0000256" key="1">
    <source>
        <dbReference type="ARBA" id="ARBA00009213"/>
    </source>
</evidence>
<dbReference type="GO" id="GO:0034069">
    <property type="term" value="F:aminoglycoside N-acetyltransferase activity"/>
    <property type="evidence" value="ECO:0007669"/>
    <property type="project" value="TreeGrafter"/>
</dbReference>
<organism evidence="6 7">
    <name type="scientific">Saccharopolyspora hirsuta</name>
    <dbReference type="NCBI Taxonomy" id="1837"/>
    <lineage>
        <taxon>Bacteria</taxon>
        <taxon>Bacillati</taxon>
        <taxon>Actinomycetota</taxon>
        <taxon>Actinomycetes</taxon>
        <taxon>Pseudonocardiales</taxon>
        <taxon>Pseudonocardiaceae</taxon>
        <taxon>Saccharopolyspora</taxon>
    </lineage>
</organism>
<dbReference type="HAMAP" id="MF_01812">
    <property type="entry name" value="Eis"/>
    <property type="match status" value="1"/>
</dbReference>
<protein>
    <submittedName>
        <fullName evidence="6">GNAT family N-acetyltransferase</fullName>
    </submittedName>
</protein>
<dbReference type="InterPro" id="IPR036527">
    <property type="entry name" value="SCP2_sterol-bd_dom_sf"/>
</dbReference>
<evidence type="ECO:0000256" key="3">
    <source>
        <dbReference type="ARBA" id="ARBA00023315"/>
    </source>
</evidence>
<sequence>MGELSTRRLRTDEYDAFFDVFAAAFLDDSLEAVRSTYGSAFRPELAHGAFDGDELIGCAGQLDQEITVPGPARCPLAAVTAVGVKPGHRRRGVLTSLMRAQLDALHDGGVPIAALYASESGIYGRFGYGLASFESHLAVPRGAAFLSTVEVDGRPVREVDREQALEVVRTRYPAIAETRTGWLSRSDGSWEARVLDGPNARGDLSAPRFAVHPDGYAIYRPKREWTTRGPAHELHVAELVAATPQAYAALWRYLLDVDLVAEVHWRKAAIDEPVLDMLVNPRAVDRRVLDGLWVRLVDLDRALMARRYAAPVDVVLDVTDRFCPWNEGRWRLRTDASGSATATRTEDAGHLALDVTDLAAAYLGGSTLAGLARAGRVVEHEPGALVAASRAFATDCAPHCQEGF</sequence>
<reference evidence="6 7" key="1">
    <citation type="submission" date="2019-09" db="EMBL/GenBank/DDBJ databases">
        <title>Draft genome sequence of the thermophilic Saccharopolyspora hirsuta VKM Ac-666T.</title>
        <authorList>
            <person name="Lobastova T.G."/>
            <person name="Fokina V."/>
            <person name="Bragin E.Y."/>
            <person name="Shtratnikova V.Y."/>
            <person name="Starodumova I.P."/>
            <person name="Tarlachkov S.V."/>
            <person name="Donova M.V."/>
        </authorList>
    </citation>
    <scope>NUCLEOTIDE SEQUENCE [LARGE SCALE GENOMIC DNA]</scope>
    <source>
        <strain evidence="6 7">VKM Ac-666</strain>
    </source>
</reference>
<dbReference type="PROSITE" id="PS51186">
    <property type="entry name" value="GNAT"/>
    <property type="match status" value="1"/>
</dbReference>
<dbReference type="Gene3D" id="3.40.630.30">
    <property type="match status" value="2"/>
</dbReference>
<dbReference type="PANTHER" id="PTHR37817">
    <property type="entry name" value="N-ACETYLTRANSFERASE EIS"/>
    <property type="match status" value="1"/>
</dbReference>
<feature type="binding site" evidence="4">
    <location>
        <begin position="118"/>
        <end position="119"/>
    </location>
    <ligand>
        <name>acetyl-CoA</name>
        <dbReference type="ChEBI" id="CHEBI:57288"/>
    </ligand>
</feature>
<keyword evidence="2 4" id="KW-0808">Transferase</keyword>
<dbReference type="EMBL" id="VWPH01000014">
    <property type="protein sequence ID" value="KAA5828752.1"/>
    <property type="molecule type" value="Genomic_DNA"/>
</dbReference>
<dbReference type="InterPro" id="IPR022902">
    <property type="entry name" value="NAcTrfase_Eis"/>
</dbReference>
<dbReference type="Pfam" id="PF13527">
    <property type="entry name" value="Acetyltransf_9"/>
    <property type="match status" value="1"/>
</dbReference>
<feature type="active site" description="Proton donor" evidence="4">
    <location>
        <position position="123"/>
    </location>
</feature>
<dbReference type="Pfam" id="PF17668">
    <property type="entry name" value="Acetyltransf_17"/>
    <property type="match status" value="1"/>
</dbReference>
<dbReference type="NCBIfam" id="NF002367">
    <property type="entry name" value="PRK01346.1-4"/>
    <property type="match status" value="1"/>
</dbReference>
<dbReference type="AlphaFoldDB" id="A0A5M7BGY5"/>
<dbReference type="InterPro" id="IPR000182">
    <property type="entry name" value="GNAT_dom"/>
</dbReference>
<proteinExistence type="inferred from homology"/>
<dbReference type="InterPro" id="IPR051554">
    <property type="entry name" value="Acetyltransferase_Eis"/>
</dbReference>
<comment type="caution">
    <text evidence="6">The sequence shown here is derived from an EMBL/GenBank/DDBJ whole genome shotgun (WGS) entry which is preliminary data.</text>
</comment>
<keyword evidence="3 4" id="KW-0012">Acyltransferase</keyword>
<dbReference type="GO" id="GO:0030649">
    <property type="term" value="P:aminoglycoside antibiotic catabolic process"/>
    <property type="evidence" value="ECO:0007669"/>
    <property type="project" value="TreeGrafter"/>
</dbReference>
<evidence type="ECO:0000313" key="6">
    <source>
        <dbReference type="EMBL" id="KAA5828752.1"/>
    </source>
</evidence>
<name>A0A5M7BGY5_SACHI</name>
<dbReference type="Pfam" id="PF13530">
    <property type="entry name" value="SCP2_2"/>
    <property type="match status" value="1"/>
</dbReference>
<dbReference type="OrthoDB" id="8399956at2"/>
<dbReference type="SUPFAM" id="SSF55729">
    <property type="entry name" value="Acyl-CoA N-acyltransferases (Nat)"/>
    <property type="match status" value="1"/>
</dbReference>
<feature type="domain" description="N-acetyltransferase" evidence="5">
    <location>
        <begin position="4"/>
        <end position="152"/>
    </location>
</feature>
<comment type="subunit">
    <text evidence="4">Homohexamer; trimer of dimers.</text>
</comment>
<evidence type="ECO:0000256" key="4">
    <source>
        <dbReference type="HAMAP-Rule" id="MF_01812"/>
    </source>
</evidence>
<gene>
    <name evidence="6" type="ORF">F1721_27370</name>
</gene>
<dbReference type="SUPFAM" id="SSF55718">
    <property type="entry name" value="SCP-like"/>
    <property type="match status" value="1"/>
</dbReference>
<evidence type="ECO:0000259" key="5">
    <source>
        <dbReference type="PROSITE" id="PS51186"/>
    </source>
</evidence>
<dbReference type="InterPro" id="IPR016181">
    <property type="entry name" value="Acyl_CoA_acyltransferase"/>
</dbReference>
<dbReference type="PANTHER" id="PTHR37817:SF1">
    <property type="entry name" value="N-ACETYLTRANSFERASE EIS"/>
    <property type="match status" value="1"/>
</dbReference>
<dbReference type="Gene3D" id="3.30.1050.10">
    <property type="entry name" value="SCP2 sterol-binding domain"/>
    <property type="match status" value="1"/>
</dbReference>
<evidence type="ECO:0000256" key="2">
    <source>
        <dbReference type="ARBA" id="ARBA00022679"/>
    </source>
</evidence>
<evidence type="ECO:0000313" key="7">
    <source>
        <dbReference type="Proteomes" id="UP000323946"/>
    </source>
</evidence>
<dbReference type="InterPro" id="IPR041380">
    <property type="entry name" value="Acetyltransf_17"/>
</dbReference>
<feature type="binding site" evidence="4">
    <location>
        <begin position="82"/>
        <end position="84"/>
    </location>
    <ligand>
        <name>acetyl-CoA</name>
        <dbReference type="ChEBI" id="CHEBI:57288"/>
    </ligand>
</feature>
<feature type="binding site" evidence="4">
    <location>
        <begin position="90"/>
        <end position="95"/>
    </location>
    <ligand>
        <name>acetyl-CoA</name>
        <dbReference type="ChEBI" id="CHEBI:57288"/>
    </ligand>
</feature>
<accession>A0A5M7BGY5</accession>
<dbReference type="InterPro" id="IPR025559">
    <property type="entry name" value="Eis_dom"/>
</dbReference>